<name>A0A1I8N0B2_MUSDO</name>
<evidence type="ECO:0000313" key="6">
    <source>
        <dbReference type="RefSeq" id="XP_058987618.1"/>
    </source>
</evidence>
<feature type="signal peptide" evidence="1">
    <location>
        <begin position="1"/>
        <end position="17"/>
    </location>
</feature>
<dbReference type="AlphaFoldDB" id="A0A1I8N0B2"/>
<dbReference type="VEuPathDB" id="VectorBase:MDOA010221"/>
<dbReference type="RefSeq" id="XP_058987618.1">
    <property type="nucleotide sequence ID" value="XM_059131635.1"/>
</dbReference>
<organism evidence="2">
    <name type="scientific">Musca domestica</name>
    <name type="common">House fly</name>
    <dbReference type="NCBI Taxonomy" id="7370"/>
    <lineage>
        <taxon>Eukaryota</taxon>
        <taxon>Metazoa</taxon>
        <taxon>Ecdysozoa</taxon>
        <taxon>Arthropoda</taxon>
        <taxon>Hexapoda</taxon>
        <taxon>Insecta</taxon>
        <taxon>Pterygota</taxon>
        <taxon>Neoptera</taxon>
        <taxon>Endopterygota</taxon>
        <taxon>Diptera</taxon>
        <taxon>Brachycera</taxon>
        <taxon>Muscomorpha</taxon>
        <taxon>Muscoidea</taxon>
        <taxon>Muscidae</taxon>
        <taxon>Musca</taxon>
    </lineage>
</organism>
<accession>A0A1I8N0B2</accession>
<gene>
    <name evidence="2" type="primary">101894815</name>
    <name evidence="4 5 6" type="synonym">LOC101894815</name>
</gene>
<evidence type="ECO:0000313" key="2">
    <source>
        <dbReference type="EnsemblMetazoa" id="MDOA010221-PA"/>
    </source>
</evidence>
<dbReference type="GeneID" id="101894815"/>
<dbReference type="Proteomes" id="UP001652621">
    <property type="component" value="Unplaced"/>
</dbReference>
<dbReference type="VEuPathDB" id="VectorBase:MDOMA2_008135"/>
<sequence>MSPSILLLLISATLCSAQFFYAQPARLAQYHSLAAATQQYAHPSVVDNSFREAQLPPELKKSDRFYNNPHIAAALAKESWFTDKEMPVIDREAEKIPREMVFKIFKNAGWIKRR</sequence>
<proteinExistence type="predicted"/>
<protein>
    <submittedName>
        <fullName evidence="4 5">Uncharacterized protein LOC101894815</fullName>
    </submittedName>
</protein>
<feature type="chain" id="PRO_5044561067" evidence="1">
    <location>
        <begin position="18"/>
        <end position="114"/>
    </location>
</feature>
<evidence type="ECO:0000313" key="3">
    <source>
        <dbReference type="Proteomes" id="UP001652621"/>
    </source>
</evidence>
<reference evidence="4" key="2">
    <citation type="submission" date="2025-04" db="UniProtKB">
        <authorList>
            <consortium name="RefSeq"/>
        </authorList>
    </citation>
    <scope>IDENTIFICATION</scope>
    <source>
        <strain evidence="4 5">Aabys</strain>
        <tissue evidence="5 6">Whole body</tissue>
    </source>
</reference>
<dbReference type="OrthoDB" id="7674957at2759"/>
<reference evidence="2" key="1">
    <citation type="submission" date="2020-05" db="UniProtKB">
        <authorList>
            <consortium name="EnsemblMetazoa"/>
        </authorList>
    </citation>
    <scope>IDENTIFICATION</scope>
    <source>
        <strain evidence="2">Aabys</strain>
    </source>
</reference>
<keyword evidence="3" id="KW-1185">Reference proteome</keyword>
<evidence type="ECO:0000313" key="5">
    <source>
        <dbReference type="RefSeq" id="XP_058987617.1"/>
    </source>
</evidence>
<dbReference type="RefSeq" id="XP_005183313.1">
    <property type="nucleotide sequence ID" value="XM_005183256.3"/>
</dbReference>
<evidence type="ECO:0000313" key="4">
    <source>
        <dbReference type="RefSeq" id="XP_005183313.1"/>
    </source>
</evidence>
<dbReference type="RefSeq" id="XP_058987617.1">
    <property type="nucleotide sequence ID" value="XM_059131634.1"/>
</dbReference>
<dbReference type="eggNOG" id="ENOG502SAWT">
    <property type="taxonomic scope" value="Eukaryota"/>
</dbReference>
<dbReference type="KEGG" id="mde:101894815"/>
<evidence type="ECO:0000256" key="1">
    <source>
        <dbReference type="SAM" id="SignalP"/>
    </source>
</evidence>
<dbReference type="EnsemblMetazoa" id="MDOA010221-RA">
    <property type="protein sequence ID" value="MDOA010221-PA"/>
    <property type="gene ID" value="MDOA010221"/>
</dbReference>
<keyword evidence="1" id="KW-0732">Signal</keyword>